<organism evidence="1 2">
    <name type="scientific">Flavobacterium psychroterrae</name>
    <dbReference type="NCBI Taxonomy" id="2133767"/>
    <lineage>
        <taxon>Bacteria</taxon>
        <taxon>Pseudomonadati</taxon>
        <taxon>Bacteroidota</taxon>
        <taxon>Flavobacteriia</taxon>
        <taxon>Flavobacteriales</taxon>
        <taxon>Flavobacteriaceae</taxon>
        <taxon>Flavobacterium</taxon>
    </lineage>
</organism>
<gene>
    <name evidence="1" type="ORF">KHA90_21625</name>
</gene>
<dbReference type="Proteomes" id="UP000722625">
    <property type="component" value="Unassembled WGS sequence"/>
</dbReference>
<dbReference type="PROSITE" id="PS51257">
    <property type="entry name" value="PROKAR_LIPOPROTEIN"/>
    <property type="match status" value="1"/>
</dbReference>
<protein>
    <recommendedName>
        <fullName evidence="3">Lipoprotein</fullName>
    </recommendedName>
</protein>
<comment type="caution">
    <text evidence="1">The sequence shown here is derived from an EMBL/GenBank/DDBJ whole genome shotgun (WGS) entry which is preliminary data.</text>
</comment>
<name>A0ABS5PIB1_9FLAO</name>
<accession>A0ABS5PIB1</accession>
<sequence>MKKLFFPIFLLLILCSCNKNKKDLKIELLTNEVICVDNLNRYDFIETRYKPNKEYDSLSKNILHYRITNNSYKKYFIMFNENSIGTLERDLYGEALGKKNFSTLNSLDFSLYKNDSVLDRSSTKADMSYCTSLISETKQRDSLIDDFLKKNKLNNTYVLKQIDLPDELLQGFVLHPGETKYFTSILNLPYRDDHKWISNIDKRKPNQGSISLKNDSTFTKSIITENQKKEIKENGYVLFDGKIYSNRVPVKLVNLKGKIKE</sequence>
<dbReference type="EMBL" id="JAGYVZ010000029">
    <property type="protein sequence ID" value="MBS7233618.1"/>
    <property type="molecule type" value="Genomic_DNA"/>
</dbReference>
<evidence type="ECO:0008006" key="3">
    <source>
        <dbReference type="Google" id="ProtNLM"/>
    </source>
</evidence>
<keyword evidence="2" id="KW-1185">Reference proteome</keyword>
<dbReference type="RefSeq" id="WP_213306472.1">
    <property type="nucleotide sequence ID" value="NZ_JAGYVZ010000029.1"/>
</dbReference>
<proteinExistence type="predicted"/>
<reference evidence="1 2" key="1">
    <citation type="journal article" date="2018" name="Int. J. Syst. Evol. Microbiol.">
        <title>Flavobacterium chryseum sp. nov. and Flavobacterium psychroterrae sp. nov., novel environmental bacteria isolated from Antarctica.</title>
        <authorList>
            <person name="Kralova S."/>
            <person name="Svec P."/>
            <person name="Busse H.J."/>
            <person name="Stankova E."/>
            <person name="Vaczi P."/>
            <person name="Sedlacek I."/>
        </authorList>
    </citation>
    <scope>NUCLEOTIDE SEQUENCE [LARGE SCALE GENOMIC DNA]</scope>
    <source>
        <strain evidence="1 2">CCM 8827</strain>
    </source>
</reference>
<evidence type="ECO:0000313" key="1">
    <source>
        <dbReference type="EMBL" id="MBS7233618.1"/>
    </source>
</evidence>
<evidence type="ECO:0000313" key="2">
    <source>
        <dbReference type="Proteomes" id="UP000722625"/>
    </source>
</evidence>